<comment type="caution">
    <text evidence="3">The sequence shown here is derived from an EMBL/GenBank/DDBJ whole genome shotgun (WGS) entry which is preliminary data.</text>
</comment>
<feature type="compositionally biased region" description="Basic and acidic residues" evidence="1">
    <location>
        <begin position="198"/>
        <end position="209"/>
    </location>
</feature>
<keyword evidence="2" id="KW-0472">Membrane</keyword>
<feature type="compositionally biased region" description="Basic and acidic residues" evidence="1">
    <location>
        <begin position="142"/>
        <end position="152"/>
    </location>
</feature>
<feature type="region of interest" description="Disordered" evidence="1">
    <location>
        <begin position="141"/>
        <end position="209"/>
    </location>
</feature>
<dbReference type="EMBL" id="PGOL01000410">
    <property type="protein sequence ID" value="PKI71016.1"/>
    <property type="molecule type" value="Genomic_DNA"/>
</dbReference>
<evidence type="ECO:0000313" key="4">
    <source>
        <dbReference type="Proteomes" id="UP000233551"/>
    </source>
</evidence>
<organism evidence="3 4">
    <name type="scientific">Punica granatum</name>
    <name type="common">Pomegranate</name>
    <dbReference type="NCBI Taxonomy" id="22663"/>
    <lineage>
        <taxon>Eukaryota</taxon>
        <taxon>Viridiplantae</taxon>
        <taxon>Streptophyta</taxon>
        <taxon>Embryophyta</taxon>
        <taxon>Tracheophyta</taxon>
        <taxon>Spermatophyta</taxon>
        <taxon>Magnoliopsida</taxon>
        <taxon>eudicotyledons</taxon>
        <taxon>Gunneridae</taxon>
        <taxon>Pentapetalae</taxon>
        <taxon>rosids</taxon>
        <taxon>malvids</taxon>
        <taxon>Myrtales</taxon>
        <taxon>Lythraceae</taxon>
        <taxon>Punica</taxon>
    </lineage>
</organism>
<keyword evidence="2" id="KW-0812">Transmembrane</keyword>
<feature type="transmembrane region" description="Helical" evidence="2">
    <location>
        <begin position="65"/>
        <end position="82"/>
    </location>
</feature>
<gene>
    <name evidence="3" type="ORF">CRG98_008597</name>
</gene>
<proteinExistence type="predicted"/>
<sequence>MHQVSRLSVIRFCSDNLESGISNASKVVMESSVETQLLPNKISDQPDLLIQDYQRKAIPRHWKRLRLALLVTFAAFSLLVVYRNCKHPQGYMDNFRDEELGTNLPGRRARARFSGRNLKYRNNVGNINCADTVTMMKLTVSDSRESETRAEKVGFSNPERLTGEAEGIDRPTEVNQDGGAFTDENGVPPNAGEAGENELGHDEPEWGPF</sequence>
<evidence type="ECO:0000256" key="1">
    <source>
        <dbReference type="SAM" id="MobiDB-lite"/>
    </source>
</evidence>
<evidence type="ECO:0000313" key="3">
    <source>
        <dbReference type="EMBL" id="PKI71016.1"/>
    </source>
</evidence>
<reference evidence="3 4" key="1">
    <citation type="submission" date="2017-11" db="EMBL/GenBank/DDBJ databases">
        <title>De-novo sequencing of pomegranate (Punica granatum L.) genome.</title>
        <authorList>
            <person name="Akparov Z."/>
            <person name="Amiraslanov A."/>
            <person name="Hajiyeva S."/>
            <person name="Abbasov M."/>
            <person name="Kaur K."/>
            <person name="Hamwieh A."/>
            <person name="Solovyev V."/>
            <person name="Salamov A."/>
            <person name="Braich B."/>
            <person name="Kosarev P."/>
            <person name="Mahmoud A."/>
            <person name="Hajiyev E."/>
            <person name="Babayeva S."/>
            <person name="Izzatullayeva V."/>
            <person name="Mammadov A."/>
            <person name="Mammadov A."/>
            <person name="Sharifova S."/>
            <person name="Ojaghi J."/>
            <person name="Eynullazada K."/>
            <person name="Bayramov B."/>
            <person name="Abdulazimova A."/>
            <person name="Shahmuradov I."/>
        </authorList>
    </citation>
    <scope>NUCLEOTIDE SEQUENCE [LARGE SCALE GENOMIC DNA]</scope>
    <source>
        <strain evidence="4">cv. AG2017</strain>
        <tissue evidence="3">Leaf</tissue>
    </source>
</reference>
<dbReference type="AlphaFoldDB" id="A0A2I0KT45"/>
<keyword evidence="4" id="KW-1185">Reference proteome</keyword>
<protein>
    <submittedName>
        <fullName evidence="3">Uncharacterized protein</fullName>
    </submittedName>
</protein>
<accession>A0A2I0KT45</accession>
<evidence type="ECO:0000256" key="2">
    <source>
        <dbReference type="SAM" id="Phobius"/>
    </source>
</evidence>
<name>A0A2I0KT45_PUNGR</name>
<keyword evidence="2" id="KW-1133">Transmembrane helix</keyword>
<dbReference type="Proteomes" id="UP000233551">
    <property type="component" value="Unassembled WGS sequence"/>
</dbReference>
<feature type="compositionally biased region" description="Basic and acidic residues" evidence="1">
    <location>
        <begin position="161"/>
        <end position="172"/>
    </location>
</feature>